<feature type="region of interest" description="Disordered" evidence="2">
    <location>
        <begin position="353"/>
        <end position="406"/>
    </location>
</feature>
<dbReference type="InterPro" id="IPR013087">
    <property type="entry name" value="Znf_C2H2_type"/>
</dbReference>
<dbReference type="AlphaFoldDB" id="A0AB34K9N2"/>
<keyword evidence="1" id="KW-0862">Zinc</keyword>
<organism evidence="4 5">
    <name type="scientific">Cladosporium halotolerans</name>
    <dbReference type="NCBI Taxonomy" id="1052096"/>
    <lineage>
        <taxon>Eukaryota</taxon>
        <taxon>Fungi</taxon>
        <taxon>Dikarya</taxon>
        <taxon>Ascomycota</taxon>
        <taxon>Pezizomycotina</taxon>
        <taxon>Dothideomycetes</taxon>
        <taxon>Dothideomycetidae</taxon>
        <taxon>Cladosporiales</taxon>
        <taxon>Cladosporiaceae</taxon>
        <taxon>Cladosporium</taxon>
    </lineage>
</organism>
<dbReference type="EMBL" id="JAAQHG020000133">
    <property type="protein sequence ID" value="KAL1581832.1"/>
    <property type="molecule type" value="Genomic_DNA"/>
</dbReference>
<evidence type="ECO:0000313" key="5">
    <source>
        <dbReference type="Proteomes" id="UP000803884"/>
    </source>
</evidence>
<feature type="compositionally biased region" description="Polar residues" evidence="2">
    <location>
        <begin position="244"/>
        <end position="255"/>
    </location>
</feature>
<protein>
    <recommendedName>
        <fullName evidence="3">C2H2-type domain-containing protein</fullName>
    </recommendedName>
</protein>
<dbReference type="GeneID" id="96010911"/>
<feature type="region of interest" description="Disordered" evidence="2">
    <location>
        <begin position="88"/>
        <end position="155"/>
    </location>
</feature>
<name>A0AB34K9N2_9PEZI</name>
<feature type="domain" description="C2H2-type" evidence="3">
    <location>
        <begin position="157"/>
        <end position="184"/>
    </location>
</feature>
<feature type="compositionally biased region" description="Low complexity" evidence="2">
    <location>
        <begin position="119"/>
        <end position="131"/>
    </location>
</feature>
<dbReference type="Proteomes" id="UP000803884">
    <property type="component" value="Unassembled WGS sequence"/>
</dbReference>
<dbReference type="PROSITE" id="PS50157">
    <property type="entry name" value="ZINC_FINGER_C2H2_2"/>
    <property type="match status" value="1"/>
</dbReference>
<feature type="compositionally biased region" description="Basic and acidic residues" evidence="2">
    <location>
        <begin position="383"/>
        <end position="393"/>
    </location>
</feature>
<feature type="compositionally biased region" description="Acidic residues" evidence="2">
    <location>
        <begin position="373"/>
        <end position="382"/>
    </location>
</feature>
<keyword evidence="1" id="KW-0863">Zinc-finger</keyword>
<evidence type="ECO:0000313" key="4">
    <source>
        <dbReference type="EMBL" id="KAL1581832.1"/>
    </source>
</evidence>
<feature type="region of interest" description="Disordered" evidence="2">
    <location>
        <begin position="1"/>
        <end position="24"/>
    </location>
</feature>
<proteinExistence type="predicted"/>
<evidence type="ECO:0000256" key="1">
    <source>
        <dbReference type="PROSITE-ProRule" id="PRU00042"/>
    </source>
</evidence>
<dbReference type="GO" id="GO:0008270">
    <property type="term" value="F:zinc ion binding"/>
    <property type="evidence" value="ECO:0007669"/>
    <property type="project" value="UniProtKB-KW"/>
</dbReference>
<keyword evidence="1" id="KW-0479">Metal-binding</keyword>
<feature type="region of interest" description="Disordered" evidence="2">
    <location>
        <begin position="235"/>
        <end position="259"/>
    </location>
</feature>
<sequence>MSGHKDISRETRQPRPSVISSANSLPTYQSYKRTHFISLGASVNGRISRRTSSYSAPSNAAAIEATVKDGVEDGSVAIIHSPDSLSNAAVSSLDEDSHPAMPSSLPTHRASVPNRAGSHDSSLAQGQSSSSTPTMVKRSASDGTGLTKKEKPAKGELDCEHCGKAYKNGSCLTKHLWEHTPQWQYTSKLQISKHQQVELLEAASVLISMNQCETGSDGSDLPSPAASRLSDVRDEDLPDYGLSSVETAPTSQSKHAYSDPNIKRYRNTSRAYSPYFQSTFSEPSSCASGFSSRYRRQSSSSVRPANAAEAYSEEDATDLAAAVALLSCSYGTPKSGPTAMPADIPFVQPLPAIYQGGSAPSPASREPYRGQQDDVDIEPLWDEDAHALRHHDHEEEDEGMFGKMDT</sequence>
<accession>A0AB34K9N2</accession>
<comment type="caution">
    <text evidence="4">The sequence shown here is derived from an EMBL/GenBank/DDBJ whole genome shotgun (WGS) entry which is preliminary data.</text>
</comment>
<dbReference type="RefSeq" id="XP_069224940.1">
    <property type="nucleotide sequence ID" value="XM_069378073.1"/>
</dbReference>
<reference evidence="4 5" key="1">
    <citation type="journal article" date="2020" name="Microbiol. Resour. Announc.">
        <title>Draft Genome Sequence of a Cladosporium Species Isolated from the Mesophotic Ascidian Didemnum maculosum.</title>
        <authorList>
            <person name="Gioti A."/>
            <person name="Siaperas R."/>
            <person name="Nikolaivits E."/>
            <person name="Le Goff G."/>
            <person name="Ouazzani J."/>
            <person name="Kotoulas G."/>
            <person name="Topakas E."/>
        </authorList>
    </citation>
    <scope>NUCLEOTIDE SEQUENCE [LARGE SCALE GENOMIC DNA]</scope>
    <source>
        <strain evidence="4 5">TM138-S3</strain>
    </source>
</reference>
<feature type="compositionally biased region" description="Basic and acidic residues" evidence="2">
    <location>
        <begin position="1"/>
        <end position="13"/>
    </location>
</feature>
<evidence type="ECO:0000256" key="2">
    <source>
        <dbReference type="SAM" id="MobiDB-lite"/>
    </source>
</evidence>
<evidence type="ECO:0000259" key="3">
    <source>
        <dbReference type="PROSITE" id="PS50157"/>
    </source>
</evidence>
<keyword evidence="5" id="KW-1185">Reference proteome</keyword>
<gene>
    <name evidence="4" type="ORF">WHR41_09470</name>
</gene>
<dbReference type="PROSITE" id="PS00028">
    <property type="entry name" value="ZINC_FINGER_C2H2_1"/>
    <property type="match status" value="1"/>
</dbReference>